<dbReference type="InterPro" id="IPR024788">
    <property type="entry name" value="Malectin-like_Carb-bd_dom"/>
</dbReference>
<dbReference type="EMBL" id="KI632313">
    <property type="protein sequence ID" value="EYU18910.1"/>
    <property type="molecule type" value="Genomic_DNA"/>
</dbReference>
<keyword evidence="3 9" id="KW-0812">Transmembrane</keyword>
<keyword evidence="2" id="KW-0433">Leucine-rich repeat</keyword>
<dbReference type="Gene3D" id="3.80.10.10">
    <property type="entry name" value="Ribonuclease Inhibitor"/>
    <property type="match status" value="1"/>
</dbReference>
<dbReference type="Pfam" id="PF00560">
    <property type="entry name" value="LRR_1"/>
    <property type="match status" value="2"/>
</dbReference>
<name>A0A022PXE9_ERYGU</name>
<dbReference type="PANTHER" id="PTHR45631:SF44">
    <property type="entry name" value="CARBOHYDRATE-BINDING PROTEIN OF THE ER PROTEIN"/>
    <property type="match status" value="1"/>
</dbReference>
<dbReference type="OMA" id="PYNWDWI"/>
<keyword evidence="5" id="KW-0677">Repeat</keyword>
<dbReference type="eggNOG" id="ENOG502QVXJ">
    <property type="taxonomic scope" value="Eukaryota"/>
</dbReference>
<reference evidence="12 13" key="1">
    <citation type="journal article" date="2013" name="Proc. Natl. Acad. Sci. U.S.A.">
        <title>Fine-scale variation in meiotic recombination in Mimulus inferred from population shotgun sequencing.</title>
        <authorList>
            <person name="Hellsten U."/>
            <person name="Wright K.M."/>
            <person name="Jenkins J."/>
            <person name="Shu S."/>
            <person name="Yuan Y."/>
            <person name="Wessler S.R."/>
            <person name="Schmutz J."/>
            <person name="Willis J.H."/>
            <person name="Rokhsar D.S."/>
        </authorList>
    </citation>
    <scope>NUCLEOTIDE SEQUENCE [LARGE SCALE GENOMIC DNA]</scope>
    <source>
        <strain evidence="13">cv. DUN x IM62</strain>
    </source>
</reference>
<comment type="subcellular location">
    <subcellularLocation>
        <location evidence="1">Membrane</location>
        <topology evidence="1">Single-pass membrane protein</topology>
    </subcellularLocation>
</comment>
<dbReference type="AlphaFoldDB" id="A0A022PXE9"/>
<evidence type="ECO:0000256" key="2">
    <source>
        <dbReference type="ARBA" id="ARBA00022614"/>
    </source>
</evidence>
<keyword evidence="6 9" id="KW-1133">Transmembrane helix</keyword>
<feature type="region of interest" description="Disordered" evidence="8">
    <location>
        <begin position="485"/>
        <end position="507"/>
    </location>
</feature>
<keyword evidence="4 10" id="KW-0732">Signal</keyword>
<gene>
    <name evidence="12" type="ORF">MIMGU_mgv1a025255mg</name>
</gene>
<evidence type="ECO:0000313" key="12">
    <source>
        <dbReference type="EMBL" id="EYU18910.1"/>
    </source>
</evidence>
<evidence type="ECO:0000259" key="11">
    <source>
        <dbReference type="Pfam" id="PF12819"/>
    </source>
</evidence>
<dbReference type="OrthoDB" id="2143199at2759"/>
<organism evidence="12 13">
    <name type="scientific">Erythranthe guttata</name>
    <name type="common">Yellow monkey flower</name>
    <name type="synonym">Mimulus guttatus</name>
    <dbReference type="NCBI Taxonomy" id="4155"/>
    <lineage>
        <taxon>Eukaryota</taxon>
        <taxon>Viridiplantae</taxon>
        <taxon>Streptophyta</taxon>
        <taxon>Embryophyta</taxon>
        <taxon>Tracheophyta</taxon>
        <taxon>Spermatophyta</taxon>
        <taxon>Magnoliopsida</taxon>
        <taxon>eudicotyledons</taxon>
        <taxon>Gunneridae</taxon>
        <taxon>Pentapetalae</taxon>
        <taxon>asterids</taxon>
        <taxon>lamiids</taxon>
        <taxon>Lamiales</taxon>
        <taxon>Phrymaceae</taxon>
        <taxon>Erythranthe</taxon>
    </lineage>
</organism>
<dbReference type="InterPro" id="IPR001611">
    <property type="entry name" value="Leu-rich_rpt"/>
</dbReference>
<feature type="signal peptide" evidence="10">
    <location>
        <begin position="1"/>
        <end position="19"/>
    </location>
</feature>
<keyword evidence="7 9" id="KW-0472">Membrane</keyword>
<dbReference type="STRING" id="4155.A0A022PXE9"/>
<evidence type="ECO:0000256" key="4">
    <source>
        <dbReference type="ARBA" id="ARBA00022729"/>
    </source>
</evidence>
<feature type="compositionally biased region" description="Low complexity" evidence="8">
    <location>
        <begin position="489"/>
        <end position="500"/>
    </location>
</feature>
<dbReference type="FunFam" id="3.80.10.10:FF:000129">
    <property type="entry name" value="Leucine-rich repeat receptor-like kinase"/>
    <property type="match status" value="1"/>
</dbReference>
<dbReference type="KEGG" id="egt:105949172"/>
<feature type="transmembrane region" description="Helical" evidence="9">
    <location>
        <begin position="515"/>
        <end position="539"/>
    </location>
</feature>
<dbReference type="PANTHER" id="PTHR45631">
    <property type="entry name" value="OS07G0107800 PROTEIN-RELATED"/>
    <property type="match status" value="1"/>
</dbReference>
<dbReference type="Pfam" id="PF12819">
    <property type="entry name" value="Malectin_like"/>
    <property type="match status" value="1"/>
</dbReference>
<evidence type="ECO:0000256" key="6">
    <source>
        <dbReference type="ARBA" id="ARBA00022989"/>
    </source>
</evidence>
<evidence type="ECO:0000256" key="7">
    <source>
        <dbReference type="ARBA" id="ARBA00023136"/>
    </source>
</evidence>
<feature type="domain" description="Malectin-like" evidence="11">
    <location>
        <begin position="25"/>
        <end position="345"/>
    </location>
</feature>
<feature type="chain" id="PRO_5001506778" description="Malectin-like domain-containing protein" evidence="10">
    <location>
        <begin position="20"/>
        <end position="601"/>
    </location>
</feature>
<dbReference type="InterPro" id="IPR032675">
    <property type="entry name" value="LRR_dom_sf"/>
</dbReference>
<evidence type="ECO:0000256" key="8">
    <source>
        <dbReference type="SAM" id="MobiDB-lite"/>
    </source>
</evidence>
<protein>
    <recommendedName>
        <fullName evidence="11">Malectin-like domain-containing protein</fullName>
    </recommendedName>
</protein>
<accession>A0A022PXE9</accession>
<keyword evidence="13" id="KW-1185">Reference proteome</keyword>
<dbReference type="SUPFAM" id="SSF52058">
    <property type="entry name" value="L domain-like"/>
    <property type="match status" value="1"/>
</dbReference>
<dbReference type="PhylomeDB" id="A0A022PXE9"/>
<evidence type="ECO:0000256" key="3">
    <source>
        <dbReference type="ARBA" id="ARBA00022692"/>
    </source>
</evidence>
<evidence type="ECO:0000313" key="13">
    <source>
        <dbReference type="Proteomes" id="UP000030748"/>
    </source>
</evidence>
<evidence type="ECO:0000256" key="5">
    <source>
        <dbReference type="ARBA" id="ARBA00022737"/>
    </source>
</evidence>
<proteinExistence type="predicted"/>
<evidence type="ECO:0000256" key="10">
    <source>
        <dbReference type="SAM" id="SignalP"/>
    </source>
</evidence>
<evidence type="ECO:0000256" key="1">
    <source>
        <dbReference type="ARBA" id="ARBA00004167"/>
    </source>
</evidence>
<dbReference type="GO" id="GO:0016020">
    <property type="term" value="C:membrane"/>
    <property type="evidence" value="ECO:0007669"/>
    <property type="project" value="UniProtKB-SubCell"/>
</dbReference>
<sequence length="601" mass="65298">MAIHIIFLLFSLCILSTSANVFVSIDCGSSKTTYTDENLIAWTGDEAYMQNGESKVVGTSNSVSPVMDTLRVFTTRKKNCYSIEASKGERVIVRASFFYGNYDGLSSPPSFDLHFDGNYWVTVDTSGAEYAYYEATYVTRLDYVSVCVAQTKPGQFPFISAIEVRSVELTMYSNIGDQDYPLHLIKRVAYGANETIRYIDDPYDRLWTPAVGKNGLINVPSDTFLATTTALDQPPTPVLQNAVTAVTPTTTIQLLVGSFPPVGVPVYLNMYFSEVAELDATTQKRSFQVLMDNKPLLDQPLVPPYGDCTELYASNLTVSSNTSFTLVPTDDSTLPPLINAMEVFLIGDLLTDGTNGKDVEGLSSLQNAFATLQDWGGDPCLPAPYSWDWINCSSDPVPRVTALYLSSFDLTGVVPDFSTMDALETIDFHNNSLEGPIPEFLATLPNLKQLNLASNQFSGPVPDSLSKKNGLNLVVTGNPGLCKSGNSCKSSSTPTNNNNPGIGGSNNNKKKKNKLGLIIGITVPIFIIIWAVFGFILILKHKRRKTAAISSGGANMPQTSTTNPQIIGGVGDSIMNEIKLNMYDKDDDQTNQHANIGTTSS</sequence>
<evidence type="ECO:0000256" key="9">
    <source>
        <dbReference type="SAM" id="Phobius"/>
    </source>
</evidence>
<dbReference type="Proteomes" id="UP000030748">
    <property type="component" value="Unassembled WGS sequence"/>
</dbReference>